<organism evidence="9 10">
    <name type="scientific">Candidatus Blautia pullicola</name>
    <dbReference type="NCBI Taxonomy" id="2838498"/>
    <lineage>
        <taxon>Bacteria</taxon>
        <taxon>Bacillati</taxon>
        <taxon>Bacillota</taxon>
        <taxon>Clostridia</taxon>
        <taxon>Lachnospirales</taxon>
        <taxon>Lachnospiraceae</taxon>
        <taxon>Blautia</taxon>
    </lineage>
</organism>
<evidence type="ECO:0000313" key="10">
    <source>
        <dbReference type="Proteomes" id="UP000824056"/>
    </source>
</evidence>
<dbReference type="PANTHER" id="PTHR45790:SF3">
    <property type="entry name" value="S-ADENOSYL-L-METHIONINE-DEPENDENT UROPORPHYRINOGEN III METHYLTRANSFERASE, CHLOROPLASTIC"/>
    <property type="match status" value="1"/>
</dbReference>
<name>A0A9D2FS39_9FIRM</name>
<keyword evidence="2 6" id="KW-0489">Methyltransferase</keyword>
<dbReference type="InterPro" id="IPR003754">
    <property type="entry name" value="4pyrrol_synth_uPrphyn_synth"/>
</dbReference>
<evidence type="ECO:0000259" key="7">
    <source>
        <dbReference type="Pfam" id="PF00590"/>
    </source>
</evidence>
<dbReference type="NCBIfam" id="NF004790">
    <property type="entry name" value="PRK06136.1"/>
    <property type="match status" value="1"/>
</dbReference>
<sequence>MSTGKVWLVGAGPGDIGLFTLKGMEVLRQAQVVVYDSLVGQSLLSRIPDTARCINVGKRASHHTMPQEQINELLAEEAKKGLRVVRLKGGDPFLFGRGGEEAELLAKEGIPFEIVPGVTSSIAVPAYNGIPVTHRDFTSSVHIITGHKKQGQDYDIDFKALVRTKGTLVFLMGVSALEEICRSLLAAGMEPDMPAALLQKGTTAGQKRILADISTLPQEVKRQGAQTPAIIVVGRVCALAEEFDWYEKLPLAGCRVLVTRPRELVSAMAEKLRKKGAEVLELPAICTRPLEDQKELYQAFQTLETYDWIAFTSPTGVRIFFEEMKKAGVDIRKLYHAKLAAIGKGTKKALEEKGFFVDLVPEVYDGASLGQALCQACQGEERILLPRAKAGNSEILQELKKKPGLQISDIATYETLYEKQDLIDEKQEFEQGHIDCAVFTSASTVRGFAEAVKGLDFSLVRAACIGKQTKAAADALGMKTYMAKQADMDSLVELVCRMKEEKEC</sequence>
<evidence type="ECO:0000256" key="4">
    <source>
        <dbReference type="ARBA" id="ARBA00022691"/>
    </source>
</evidence>
<keyword evidence="4" id="KW-0949">S-adenosyl-L-methionine</keyword>
<keyword evidence="3 6" id="KW-0808">Transferase</keyword>
<dbReference type="InterPro" id="IPR000878">
    <property type="entry name" value="4pyrrol_Mease"/>
</dbReference>
<keyword evidence="5" id="KW-0627">Porphyrin biosynthesis</keyword>
<dbReference type="SUPFAM" id="SSF53790">
    <property type="entry name" value="Tetrapyrrole methylase"/>
    <property type="match status" value="1"/>
</dbReference>
<evidence type="ECO:0000256" key="5">
    <source>
        <dbReference type="ARBA" id="ARBA00023244"/>
    </source>
</evidence>
<dbReference type="PROSITE" id="PS00840">
    <property type="entry name" value="SUMT_2"/>
    <property type="match status" value="1"/>
</dbReference>
<dbReference type="NCBIfam" id="TIGR01469">
    <property type="entry name" value="cobA_cysG_Cterm"/>
    <property type="match status" value="1"/>
</dbReference>
<reference evidence="9" key="2">
    <citation type="submission" date="2021-04" db="EMBL/GenBank/DDBJ databases">
        <authorList>
            <person name="Gilroy R."/>
        </authorList>
    </citation>
    <scope>NUCLEOTIDE SEQUENCE</scope>
    <source>
        <strain evidence="9">1068</strain>
    </source>
</reference>
<gene>
    <name evidence="9" type="primary">cobA</name>
    <name evidence="9" type="ORF">H9809_07040</name>
</gene>
<dbReference type="FunFam" id="3.40.1010.10:FF:000001">
    <property type="entry name" value="Siroheme synthase"/>
    <property type="match status" value="1"/>
</dbReference>
<reference evidence="9" key="1">
    <citation type="journal article" date="2021" name="PeerJ">
        <title>Extensive microbial diversity within the chicken gut microbiome revealed by metagenomics and culture.</title>
        <authorList>
            <person name="Gilroy R."/>
            <person name="Ravi A."/>
            <person name="Getino M."/>
            <person name="Pursley I."/>
            <person name="Horton D.L."/>
            <person name="Alikhan N.F."/>
            <person name="Baker D."/>
            <person name="Gharbi K."/>
            <person name="Hall N."/>
            <person name="Watson M."/>
            <person name="Adriaenssens E.M."/>
            <person name="Foster-Nyarko E."/>
            <person name="Jarju S."/>
            <person name="Secka A."/>
            <person name="Antonio M."/>
            <person name="Oren A."/>
            <person name="Chaudhuri R.R."/>
            <person name="La Ragione R."/>
            <person name="Hildebrand F."/>
            <person name="Pallen M.J."/>
        </authorList>
    </citation>
    <scope>NUCLEOTIDE SEQUENCE</scope>
    <source>
        <strain evidence="9">1068</strain>
    </source>
</reference>
<accession>A0A9D2FS39</accession>
<dbReference type="InterPro" id="IPR003043">
    <property type="entry name" value="Uropor_MeTrfase_CS"/>
</dbReference>
<dbReference type="InterPro" id="IPR014777">
    <property type="entry name" value="4pyrrole_Mease_sub1"/>
</dbReference>
<dbReference type="InterPro" id="IPR035996">
    <property type="entry name" value="4pyrrol_Methylase_sf"/>
</dbReference>
<dbReference type="GO" id="GO:0019354">
    <property type="term" value="P:siroheme biosynthetic process"/>
    <property type="evidence" value="ECO:0007669"/>
    <property type="project" value="InterPro"/>
</dbReference>
<dbReference type="CDD" id="cd11642">
    <property type="entry name" value="SUMT"/>
    <property type="match status" value="1"/>
</dbReference>
<evidence type="ECO:0000259" key="8">
    <source>
        <dbReference type="Pfam" id="PF02602"/>
    </source>
</evidence>
<evidence type="ECO:0000313" key="9">
    <source>
        <dbReference type="EMBL" id="HIZ65637.1"/>
    </source>
</evidence>
<evidence type="ECO:0000256" key="2">
    <source>
        <dbReference type="ARBA" id="ARBA00022603"/>
    </source>
</evidence>
<dbReference type="Gene3D" id="3.30.950.10">
    <property type="entry name" value="Methyltransferase, Cobalt-precorrin-4 Transmethylase, Domain 2"/>
    <property type="match status" value="1"/>
</dbReference>
<dbReference type="GO" id="GO:0004851">
    <property type="term" value="F:uroporphyrin-III C-methyltransferase activity"/>
    <property type="evidence" value="ECO:0007669"/>
    <property type="project" value="UniProtKB-EC"/>
</dbReference>
<dbReference type="AlphaFoldDB" id="A0A9D2FS39"/>
<proteinExistence type="inferred from homology"/>
<feature type="domain" description="Tetrapyrrole methylase" evidence="7">
    <location>
        <begin position="5"/>
        <end position="216"/>
    </location>
</feature>
<dbReference type="CDD" id="cd06578">
    <property type="entry name" value="HemD"/>
    <property type="match status" value="1"/>
</dbReference>
<dbReference type="GO" id="GO:0004852">
    <property type="term" value="F:uroporphyrinogen-III synthase activity"/>
    <property type="evidence" value="ECO:0007669"/>
    <property type="project" value="InterPro"/>
</dbReference>
<dbReference type="InterPro" id="IPR050161">
    <property type="entry name" value="Siro_Cobalamin_biosynth"/>
</dbReference>
<dbReference type="InterPro" id="IPR036108">
    <property type="entry name" value="4pyrrol_syn_uPrphyn_synt_sf"/>
</dbReference>
<evidence type="ECO:0000256" key="6">
    <source>
        <dbReference type="RuleBase" id="RU003960"/>
    </source>
</evidence>
<dbReference type="Pfam" id="PF02602">
    <property type="entry name" value="HEM4"/>
    <property type="match status" value="1"/>
</dbReference>
<dbReference type="Pfam" id="PF00590">
    <property type="entry name" value="TP_methylase"/>
    <property type="match status" value="1"/>
</dbReference>
<dbReference type="Gene3D" id="3.40.1010.10">
    <property type="entry name" value="Cobalt-precorrin-4 Transmethylase, Domain 1"/>
    <property type="match status" value="1"/>
</dbReference>
<comment type="caution">
    <text evidence="9">The sequence shown here is derived from an EMBL/GenBank/DDBJ whole genome shotgun (WGS) entry which is preliminary data.</text>
</comment>
<dbReference type="InterPro" id="IPR006366">
    <property type="entry name" value="CobA/CysG_C"/>
</dbReference>
<dbReference type="EC" id="2.1.1.107" evidence="1"/>
<feature type="domain" description="Tetrapyrrole biosynthesis uroporphyrinogen III synthase" evidence="8">
    <location>
        <begin position="267"/>
        <end position="493"/>
    </location>
</feature>
<dbReference type="FunFam" id="3.30.950.10:FF:000001">
    <property type="entry name" value="Siroheme synthase"/>
    <property type="match status" value="1"/>
</dbReference>
<dbReference type="InterPro" id="IPR014776">
    <property type="entry name" value="4pyrrole_Mease_sub2"/>
</dbReference>
<dbReference type="GO" id="GO:0032259">
    <property type="term" value="P:methylation"/>
    <property type="evidence" value="ECO:0007669"/>
    <property type="project" value="UniProtKB-KW"/>
</dbReference>
<protein>
    <recommendedName>
        <fullName evidence="1">uroporphyrinogen-III C-methyltransferase</fullName>
        <ecNumber evidence="1">2.1.1.107</ecNumber>
    </recommendedName>
</protein>
<evidence type="ECO:0000256" key="3">
    <source>
        <dbReference type="ARBA" id="ARBA00022679"/>
    </source>
</evidence>
<evidence type="ECO:0000256" key="1">
    <source>
        <dbReference type="ARBA" id="ARBA00012162"/>
    </source>
</evidence>
<comment type="similarity">
    <text evidence="6">Belongs to the precorrin methyltransferase family.</text>
</comment>
<dbReference type="Gene3D" id="3.40.50.10090">
    <property type="match status" value="2"/>
</dbReference>
<dbReference type="PANTHER" id="PTHR45790">
    <property type="entry name" value="SIROHEME SYNTHASE-RELATED"/>
    <property type="match status" value="1"/>
</dbReference>
<dbReference type="SUPFAM" id="SSF69618">
    <property type="entry name" value="HemD-like"/>
    <property type="match status" value="1"/>
</dbReference>
<dbReference type="EMBL" id="DXBG01000167">
    <property type="protein sequence ID" value="HIZ65637.1"/>
    <property type="molecule type" value="Genomic_DNA"/>
</dbReference>
<dbReference type="Proteomes" id="UP000824056">
    <property type="component" value="Unassembled WGS sequence"/>
</dbReference>